<keyword evidence="3" id="KW-0812">Transmembrane</keyword>
<dbReference type="InterPro" id="IPR003784">
    <property type="entry name" value="BioY"/>
</dbReference>
<evidence type="ECO:0000313" key="4">
    <source>
        <dbReference type="EMBL" id="MFC4556386.1"/>
    </source>
</evidence>
<comment type="subcellular location">
    <subcellularLocation>
        <location evidence="2">Cell membrane</location>
        <topology evidence="2">Multi-pass membrane protein</topology>
    </subcellularLocation>
</comment>
<keyword evidence="5" id="KW-1185">Reference proteome</keyword>
<comment type="caution">
    <text evidence="4">The sequence shown here is derived from an EMBL/GenBank/DDBJ whole genome shotgun (WGS) entry which is preliminary data.</text>
</comment>
<keyword evidence="2 3" id="KW-0472">Membrane</keyword>
<feature type="transmembrane region" description="Helical" evidence="3">
    <location>
        <begin position="68"/>
        <end position="85"/>
    </location>
</feature>
<sequence length="189" mass="18755">MTATTLVLADVLPASRVKDAALVAGGAAVTGLLGQVAVPLPFTPVPLSLGTFAVLLVGAALGPARGALSMVVFVLAGMAGVPWFAGATAGAHFASFGYVLGYVLAAATVGALARRQADRRVLPAGAAAALATLAVYACGVPWLMAYLGIGLPEALALGVAPFLVGDVLKALLAASLLPAAWRLVGTDRR</sequence>
<keyword evidence="3" id="KW-1133">Transmembrane helix</keyword>
<comment type="similarity">
    <text evidence="1 2">Belongs to the BioY family.</text>
</comment>
<dbReference type="RefSeq" id="WP_244925261.1">
    <property type="nucleotide sequence ID" value="NZ_CP033325.1"/>
</dbReference>
<organism evidence="4 5">
    <name type="scientific">Georgenia faecalis</name>
    <dbReference type="NCBI Taxonomy" id="2483799"/>
    <lineage>
        <taxon>Bacteria</taxon>
        <taxon>Bacillati</taxon>
        <taxon>Actinomycetota</taxon>
        <taxon>Actinomycetes</taxon>
        <taxon>Micrococcales</taxon>
        <taxon>Bogoriellaceae</taxon>
        <taxon>Georgenia</taxon>
    </lineage>
</organism>
<dbReference type="Gene3D" id="1.10.1760.20">
    <property type="match status" value="1"/>
</dbReference>
<gene>
    <name evidence="4" type="ORF">ACFO3F_14120</name>
</gene>
<feature type="transmembrane region" description="Helical" evidence="3">
    <location>
        <begin position="44"/>
        <end position="61"/>
    </location>
</feature>
<reference evidence="5" key="1">
    <citation type="journal article" date="2019" name="Int. J. Syst. Evol. Microbiol.">
        <title>The Global Catalogue of Microorganisms (GCM) 10K type strain sequencing project: providing services to taxonomists for standard genome sequencing and annotation.</title>
        <authorList>
            <consortium name="The Broad Institute Genomics Platform"/>
            <consortium name="The Broad Institute Genome Sequencing Center for Infectious Disease"/>
            <person name="Wu L."/>
            <person name="Ma J."/>
        </authorList>
    </citation>
    <scope>NUCLEOTIDE SEQUENCE [LARGE SCALE GENOMIC DNA]</scope>
    <source>
        <strain evidence="5">JCM 3369</strain>
    </source>
</reference>
<dbReference type="EMBL" id="JBHSGF010000011">
    <property type="protein sequence ID" value="MFC4556386.1"/>
    <property type="molecule type" value="Genomic_DNA"/>
</dbReference>
<evidence type="ECO:0000256" key="1">
    <source>
        <dbReference type="ARBA" id="ARBA00010692"/>
    </source>
</evidence>
<dbReference type="PANTHER" id="PTHR34295:SF1">
    <property type="entry name" value="BIOTIN TRANSPORTER BIOY"/>
    <property type="match status" value="1"/>
</dbReference>
<feature type="transmembrane region" description="Helical" evidence="3">
    <location>
        <begin position="155"/>
        <end position="181"/>
    </location>
</feature>
<feature type="transmembrane region" description="Helical" evidence="3">
    <location>
        <begin position="91"/>
        <end position="113"/>
    </location>
</feature>
<proteinExistence type="inferred from homology"/>
<feature type="transmembrane region" description="Helical" evidence="3">
    <location>
        <begin position="20"/>
        <end position="38"/>
    </location>
</feature>
<protein>
    <recommendedName>
        <fullName evidence="2">Biotin transporter</fullName>
    </recommendedName>
</protein>
<dbReference type="Pfam" id="PF02632">
    <property type="entry name" value="BioY"/>
    <property type="match status" value="1"/>
</dbReference>
<dbReference type="PIRSF" id="PIRSF016661">
    <property type="entry name" value="BioY"/>
    <property type="match status" value="1"/>
</dbReference>
<evidence type="ECO:0000256" key="3">
    <source>
        <dbReference type="SAM" id="Phobius"/>
    </source>
</evidence>
<evidence type="ECO:0000256" key="2">
    <source>
        <dbReference type="PIRNR" id="PIRNR016661"/>
    </source>
</evidence>
<dbReference type="Proteomes" id="UP001595955">
    <property type="component" value="Unassembled WGS sequence"/>
</dbReference>
<feature type="transmembrane region" description="Helical" evidence="3">
    <location>
        <begin position="125"/>
        <end position="149"/>
    </location>
</feature>
<accession>A0ABV9DDF2</accession>
<keyword evidence="2" id="KW-1003">Cell membrane</keyword>
<dbReference type="PANTHER" id="PTHR34295">
    <property type="entry name" value="BIOTIN TRANSPORTER BIOY"/>
    <property type="match status" value="1"/>
</dbReference>
<keyword evidence="2" id="KW-0813">Transport</keyword>
<evidence type="ECO:0000313" key="5">
    <source>
        <dbReference type="Proteomes" id="UP001595955"/>
    </source>
</evidence>
<name>A0ABV9DDF2_9MICO</name>